<reference evidence="2" key="1">
    <citation type="submission" date="2020-10" db="EMBL/GenBank/DDBJ databases">
        <authorList>
            <person name="Gilroy R."/>
        </authorList>
    </citation>
    <scope>NUCLEOTIDE SEQUENCE</scope>
    <source>
        <strain evidence="2">ChiHjej13B12-12457</strain>
    </source>
</reference>
<feature type="signal peptide" evidence="1">
    <location>
        <begin position="1"/>
        <end position="24"/>
    </location>
</feature>
<dbReference type="AlphaFoldDB" id="A0A9D1E1Z6"/>
<reference evidence="2" key="2">
    <citation type="journal article" date="2021" name="PeerJ">
        <title>Extensive microbial diversity within the chicken gut microbiome revealed by metagenomics and culture.</title>
        <authorList>
            <person name="Gilroy R."/>
            <person name="Ravi A."/>
            <person name="Getino M."/>
            <person name="Pursley I."/>
            <person name="Horton D.L."/>
            <person name="Alikhan N.F."/>
            <person name="Baker D."/>
            <person name="Gharbi K."/>
            <person name="Hall N."/>
            <person name="Watson M."/>
            <person name="Adriaenssens E.M."/>
            <person name="Foster-Nyarko E."/>
            <person name="Jarju S."/>
            <person name="Secka A."/>
            <person name="Antonio M."/>
            <person name="Oren A."/>
            <person name="Chaudhuri R.R."/>
            <person name="La Ragione R."/>
            <person name="Hildebrand F."/>
            <person name="Pallen M.J."/>
        </authorList>
    </citation>
    <scope>NUCLEOTIDE SEQUENCE</scope>
    <source>
        <strain evidence="2">ChiHjej13B12-12457</strain>
    </source>
</reference>
<feature type="chain" id="PRO_5038561156" description="Lipoprotein" evidence="1">
    <location>
        <begin position="25"/>
        <end position="423"/>
    </location>
</feature>
<evidence type="ECO:0008006" key="4">
    <source>
        <dbReference type="Google" id="ProtNLM"/>
    </source>
</evidence>
<protein>
    <recommendedName>
        <fullName evidence="4">Lipoprotein</fullName>
    </recommendedName>
</protein>
<evidence type="ECO:0000313" key="3">
    <source>
        <dbReference type="Proteomes" id="UP000886744"/>
    </source>
</evidence>
<sequence>MRKILTLTLISALVFLSCGTAAYAQNPDSAMQYRRSSLYSFMISHPDLKMDDEIVGAFMAIETPDKYNNHDLSVKCVTAASKGDDLTRQIENWFERNDVAKRLVSKWFLRSKETGGFDPSLVMERGLYGATAMDVETAAQSKRGIDALADKGYEMISNTFVIVNDITYVDHEKNADVATGILSIIGGIAAAATGDENNLVTGLSTLGAMVSSMIAGFTVKTTSYLYQLDWNDDVANTFYDLYYYDKPGTDSLSMALFAADTVLAARKAAYEADKSTFRLKYVGKYVARSAKPVLRGLYNPEDVFRKVCARAIDNNVMELQKEFDQFKVKVPLFSTEPLMARIGMKEGITAKSKFEVLVPVYDDATGKVRYNRRGVIRPVAGKIWDNRYMASEEQAVGSELTATTFEVVSGMNFTPGMLIREIK</sequence>
<gene>
    <name evidence="2" type="ORF">IAC94_07575</name>
</gene>
<dbReference type="EMBL" id="DVHI01000096">
    <property type="protein sequence ID" value="HIR63360.1"/>
    <property type="molecule type" value="Genomic_DNA"/>
</dbReference>
<dbReference type="PROSITE" id="PS51257">
    <property type="entry name" value="PROKAR_LIPOPROTEIN"/>
    <property type="match status" value="1"/>
</dbReference>
<dbReference type="Proteomes" id="UP000886744">
    <property type="component" value="Unassembled WGS sequence"/>
</dbReference>
<evidence type="ECO:0000313" key="2">
    <source>
        <dbReference type="EMBL" id="HIR63360.1"/>
    </source>
</evidence>
<evidence type="ECO:0000256" key="1">
    <source>
        <dbReference type="SAM" id="SignalP"/>
    </source>
</evidence>
<accession>A0A9D1E1Z6</accession>
<name>A0A9D1E1Z6_9BACT</name>
<proteinExistence type="predicted"/>
<keyword evidence="1" id="KW-0732">Signal</keyword>
<comment type="caution">
    <text evidence="2">The sequence shown here is derived from an EMBL/GenBank/DDBJ whole genome shotgun (WGS) entry which is preliminary data.</text>
</comment>
<organism evidence="2 3">
    <name type="scientific">Candidatus Coprenecus avistercoris</name>
    <dbReference type="NCBI Taxonomy" id="2840730"/>
    <lineage>
        <taxon>Bacteria</taxon>
        <taxon>Pseudomonadati</taxon>
        <taxon>Bacteroidota</taxon>
        <taxon>Bacteroidia</taxon>
        <taxon>Bacteroidales</taxon>
        <taxon>Rikenellaceae</taxon>
        <taxon>Rikenellaceae incertae sedis</taxon>
        <taxon>Candidatus Coprenecus</taxon>
    </lineage>
</organism>